<accession>A0A931EYS7</accession>
<keyword evidence="2" id="KW-1185">Reference proteome</keyword>
<dbReference type="Proteomes" id="UP000605361">
    <property type="component" value="Unassembled WGS sequence"/>
</dbReference>
<name>A0A931EYS7_9ACTN</name>
<reference evidence="1" key="1">
    <citation type="submission" date="2020-11" db="EMBL/GenBank/DDBJ databases">
        <title>Whole-genome analyses of Nonomuraea sp. K274.</title>
        <authorList>
            <person name="Veyisoglu A."/>
        </authorList>
    </citation>
    <scope>NUCLEOTIDE SEQUENCE</scope>
    <source>
        <strain evidence="1">K274</strain>
    </source>
</reference>
<dbReference type="EMBL" id="JADOGI010000082">
    <property type="protein sequence ID" value="MBF8189094.1"/>
    <property type="molecule type" value="Genomic_DNA"/>
</dbReference>
<evidence type="ECO:0000313" key="2">
    <source>
        <dbReference type="Proteomes" id="UP000605361"/>
    </source>
</evidence>
<dbReference type="RefSeq" id="WP_195898031.1">
    <property type="nucleotide sequence ID" value="NZ_JADOGI010000082.1"/>
</dbReference>
<evidence type="ECO:0000313" key="1">
    <source>
        <dbReference type="EMBL" id="MBF8189094.1"/>
    </source>
</evidence>
<proteinExistence type="predicted"/>
<gene>
    <name evidence="1" type="ORF">ITP53_25845</name>
</gene>
<protein>
    <submittedName>
        <fullName evidence="1">Uncharacterized protein</fullName>
    </submittedName>
</protein>
<comment type="caution">
    <text evidence="1">The sequence shown here is derived from an EMBL/GenBank/DDBJ whole genome shotgun (WGS) entry which is preliminary data.</text>
</comment>
<dbReference type="AlphaFoldDB" id="A0A931EYS7"/>
<sequence length="52" mass="5920">MNVPLTDAQGWVTTAEARKFCIMEKVGSFTTRHPCCAPRVTNIHIPRPRPKR</sequence>
<organism evidence="1 2">
    <name type="scientific">Nonomuraea cypriaca</name>
    <dbReference type="NCBI Taxonomy" id="1187855"/>
    <lineage>
        <taxon>Bacteria</taxon>
        <taxon>Bacillati</taxon>
        <taxon>Actinomycetota</taxon>
        <taxon>Actinomycetes</taxon>
        <taxon>Streptosporangiales</taxon>
        <taxon>Streptosporangiaceae</taxon>
        <taxon>Nonomuraea</taxon>
    </lineage>
</organism>